<dbReference type="PROSITE" id="PS50111">
    <property type="entry name" value="CHEMOTAXIS_TRANSDUC_2"/>
    <property type="match status" value="1"/>
</dbReference>
<evidence type="ECO:0000256" key="1">
    <source>
        <dbReference type="ARBA" id="ARBA00023224"/>
    </source>
</evidence>
<dbReference type="EMBL" id="AP023368">
    <property type="protein sequence ID" value="BCJ98256.1"/>
    <property type="molecule type" value="Genomic_DNA"/>
</dbReference>
<dbReference type="SMART" id="SM00304">
    <property type="entry name" value="HAMP"/>
    <property type="match status" value="1"/>
</dbReference>
<evidence type="ECO:0000259" key="6">
    <source>
        <dbReference type="PROSITE" id="PS50885"/>
    </source>
</evidence>
<keyword evidence="8" id="KW-1185">Reference proteome</keyword>
<keyword evidence="4" id="KW-1133">Transmembrane helix</keyword>
<dbReference type="GO" id="GO:0016020">
    <property type="term" value="C:membrane"/>
    <property type="evidence" value="ECO:0007669"/>
    <property type="project" value="InterPro"/>
</dbReference>
<dbReference type="PANTHER" id="PTHR32089:SF112">
    <property type="entry name" value="LYSOZYME-LIKE PROTEIN-RELATED"/>
    <property type="match status" value="1"/>
</dbReference>
<gene>
    <name evidence="7" type="ORF">bsdcttw_12970</name>
</gene>
<keyword evidence="1 3" id="KW-0807">Transducer</keyword>
<evidence type="ECO:0000256" key="2">
    <source>
        <dbReference type="ARBA" id="ARBA00029447"/>
    </source>
</evidence>
<feature type="domain" description="HAMP" evidence="6">
    <location>
        <begin position="351"/>
        <end position="403"/>
    </location>
</feature>
<evidence type="ECO:0000256" key="3">
    <source>
        <dbReference type="PROSITE-ProRule" id="PRU00284"/>
    </source>
</evidence>
<dbReference type="InterPro" id="IPR004089">
    <property type="entry name" value="MCPsignal_dom"/>
</dbReference>
<reference evidence="7 8" key="2">
    <citation type="submission" date="2020-08" db="EMBL/GenBank/DDBJ databases">
        <authorList>
            <person name="Ueki A."/>
            <person name="Tonouchi A."/>
        </authorList>
    </citation>
    <scope>NUCLEOTIDE SEQUENCE [LARGE SCALE GENOMIC DNA]</scope>
    <source>
        <strain evidence="7 8">CTTW</strain>
    </source>
</reference>
<dbReference type="CDD" id="cd06225">
    <property type="entry name" value="HAMP"/>
    <property type="match status" value="1"/>
</dbReference>
<protein>
    <submittedName>
        <fullName evidence="7">Methyl-accepting chemotaxis protein</fullName>
    </submittedName>
</protein>
<dbReference type="SUPFAM" id="SSF58104">
    <property type="entry name" value="Methyl-accepting chemotaxis protein (MCP) signaling domain"/>
    <property type="match status" value="1"/>
</dbReference>
<sequence>MLIGKPAKGFTIKKGGKELIQGGMKHKEKNKTGSIFNKIRYKLIVAFMLPISFVIILGVISYKVASNNMINNYKTNVSQMLGMTSDYIDFGLQSSRDLSVQYLSDNELAKYLRGRYKKNSPDYLEVYKNFKTELLSKRMADSFIENIHLITPNAQSISTAEKTNGREQGDLYEKLMDTREGSLIKANPKTEIWLSSLKELDDSLALKSSEYSLRYMRAFVDFDGLIVIDISSSAMEDTLGKLKFGKDSFYGFITADGKNQIYPTSGDKDNAINNFMKAEVDKNLEGCYFTAFKGNEYLFCSARIGTTGAIVTALIPKSEILKQVMSIRLITFLVVVIASVIAVFITIIISKGIGGTISAIINKLGKAAKGDLTVTITTDRRDEFQDLVHSMSDMIENNRKLIENIRNIGRKVENTSNRVEDTTKHFMKETDSIAKSISEIKQAMQQQAGESSECLKQMDDLSDEIGQIYIITKEVNGLIIDTNNNIDQNILKFGELKDKARDTNQITNKVIGEVEELDKTTAAIRKVLEVLNYIAEQTNLLSFNASIEAARAGVAGRGFTVVADEIHNLSNQSMEASKEIEKMIGDVQYRINKVVESSFTAKEIVEHQEAAVNNALDCLQRMNKDLYAFINKVNTIQNKISIIESSKQIVLNALESMSAIMQEIAASSEVVNRVTEKQLVHAEDMHSAFDELNSHALSLNASIEVFNI</sequence>
<keyword evidence="4" id="KW-0472">Membrane</keyword>
<dbReference type="SMART" id="SM00283">
    <property type="entry name" value="MA"/>
    <property type="match status" value="1"/>
</dbReference>
<evidence type="ECO:0000313" key="8">
    <source>
        <dbReference type="Proteomes" id="UP000515703"/>
    </source>
</evidence>
<comment type="similarity">
    <text evidence="2">Belongs to the methyl-accepting chemotaxis (MCP) protein family.</text>
</comment>
<dbReference type="RefSeq" id="WP_185258597.1">
    <property type="nucleotide sequence ID" value="NZ_AP023368.1"/>
</dbReference>
<organism evidence="7 8">
    <name type="scientific">Anaerocolumna chitinilytica</name>
    <dbReference type="NCBI Taxonomy" id="1727145"/>
    <lineage>
        <taxon>Bacteria</taxon>
        <taxon>Bacillati</taxon>
        <taxon>Bacillota</taxon>
        <taxon>Clostridia</taxon>
        <taxon>Lachnospirales</taxon>
        <taxon>Lachnospiraceae</taxon>
        <taxon>Anaerocolumna</taxon>
    </lineage>
</organism>
<evidence type="ECO:0000256" key="4">
    <source>
        <dbReference type="SAM" id="Phobius"/>
    </source>
</evidence>
<reference evidence="7 8" key="1">
    <citation type="submission" date="2020-08" db="EMBL/GenBank/DDBJ databases">
        <title>Draft genome sequencing of an Anaerocolumna strain isolated from anoxic soil subjected to BSD treatment.</title>
        <authorList>
            <person name="Uek A."/>
            <person name="Tonouchi A."/>
        </authorList>
    </citation>
    <scope>NUCLEOTIDE SEQUENCE [LARGE SCALE GENOMIC DNA]</scope>
    <source>
        <strain evidence="7 8">CTTW</strain>
    </source>
</reference>
<accession>A0A7I8DPQ1</accession>
<dbReference type="PANTHER" id="PTHR32089">
    <property type="entry name" value="METHYL-ACCEPTING CHEMOTAXIS PROTEIN MCPB"/>
    <property type="match status" value="1"/>
</dbReference>
<dbReference type="AlphaFoldDB" id="A0A7I8DPQ1"/>
<feature type="transmembrane region" description="Helical" evidence="4">
    <location>
        <begin position="327"/>
        <end position="349"/>
    </location>
</feature>
<keyword evidence="4" id="KW-0812">Transmembrane</keyword>
<dbReference type="Pfam" id="PF00015">
    <property type="entry name" value="MCPsignal"/>
    <property type="match status" value="1"/>
</dbReference>
<feature type="domain" description="Methyl-accepting transducer" evidence="5">
    <location>
        <begin position="422"/>
        <end position="672"/>
    </location>
</feature>
<feature type="transmembrane region" description="Helical" evidence="4">
    <location>
        <begin position="43"/>
        <end position="65"/>
    </location>
</feature>
<dbReference type="Gene3D" id="1.10.287.950">
    <property type="entry name" value="Methyl-accepting chemotaxis protein"/>
    <property type="match status" value="1"/>
</dbReference>
<name>A0A7I8DPQ1_9FIRM</name>
<proteinExistence type="inferred from homology"/>
<dbReference type="KEGG" id="acht:bsdcttw_12970"/>
<dbReference type="PROSITE" id="PS50885">
    <property type="entry name" value="HAMP"/>
    <property type="match status" value="1"/>
</dbReference>
<dbReference type="Gene3D" id="6.10.340.10">
    <property type="match status" value="1"/>
</dbReference>
<dbReference type="GO" id="GO:0007165">
    <property type="term" value="P:signal transduction"/>
    <property type="evidence" value="ECO:0007669"/>
    <property type="project" value="UniProtKB-KW"/>
</dbReference>
<dbReference type="Proteomes" id="UP000515703">
    <property type="component" value="Chromosome"/>
</dbReference>
<evidence type="ECO:0000259" key="5">
    <source>
        <dbReference type="PROSITE" id="PS50111"/>
    </source>
</evidence>
<dbReference type="InterPro" id="IPR003660">
    <property type="entry name" value="HAMP_dom"/>
</dbReference>
<evidence type="ECO:0000313" key="7">
    <source>
        <dbReference type="EMBL" id="BCJ98256.1"/>
    </source>
</evidence>